<dbReference type="Pfam" id="PF01728">
    <property type="entry name" value="FtsJ"/>
    <property type="match status" value="2"/>
</dbReference>
<dbReference type="GO" id="GO:0004483">
    <property type="term" value="F:methyltransferase cap1 activity"/>
    <property type="evidence" value="ECO:0007669"/>
    <property type="project" value="UniProtKB-UniRule"/>
</dbReference>
<feature type="binding site" evidence="7">
    <location>
        <position position="165"/>
    </location>
    <ligand>
        <name>S-adenosyl-L-methionine</name>
        <dbReference type="ChEBI" id="CHEBI:59789"/>
    </ligand>
</feature>
<reference evidence="9" key="1">
    <citation type="journal article" date="2023" name="G3 (Bethesda)">
        <title>Whole genome assembly and annotation of the endangered Caribbean coral Acropora cervicornis.</title>
        <authorList>
            <person name="Selwyn J.D."/>
            <person name="Vollmer S.V."/>
        </authorList>
    </citation>
    <scope>NUCLEOTIDE SEQUENCE</scope>
    <source>
        <strain evidence="9">K2</strain>
    </source>
</reference>
<evidence type="ECO:0000313" key="10">
    <source>
        <dbReference type="Proteomes" id="UP001249851"/>
    </source>
</evidence>
<dbReference type="EMBL" id="JARQWQ010000062">
    <property type="protein sequence ID" value="KAK2555518.1"/>
    <property type="molecule type" value="Genomic_DNA"/>
</dbReference>
<feature type="active site" description="Proton acceptor" evidence="7">
    <location>
        <position position="270"/>
    </location>
</feature>
<dbReference type="EC" id="2.1.1.296" evidence="1"/>
<dbReference type="GO" id="GO:0005634">
    <property type="term" value="C:nucleus"/>
    <property type="evidence" value="ECO:0007669"/>
    <property type="project" value="UniProtKB-SubCell"/>
</dbReference>
<keyword evidence="3 7" id="KW-0489">Methyltransferase</keyword>
<accession>A0AAD9Q694</accession>
<keyword evidence="10" id="KW-1185">Reference proteome</keyword>
<dbReference type="GO" id="GO:0016556">
    <property type="term" value="P:mRNA modification"/>
    <property type="evidence" value="ECO:0007669"/>
    <property type="project" value="UniProtKB-UniRule"/>
</dbReference>
<dbReference type="Gene3D" id="3.40.50.12760">
    <property type="match status" value="2"/>
</dbReference>
<dbReference type="InterPro" id="IPR025807">
    <property type="entry name" value="Adrift-typ_MeTrfase"/>
</dbReference>
<organism evidence="9 10">
    <name type="scientific">Acropora cervicornis</name>
    <name type="common">Staghorn coral</name>
    <dbReference type="NCBI Taxonomy" id="6130"/>
    <lineage>
        <taxon>Eukaryota</taxon>
        <taxon>Metazoa</taxon>
        <taxon>Cnidaria</taxon>
        <taxon>Anthozoa</taxon>
        <taxon>Hexacorallia</taxon>
        <taxon>Scleractinia</taxon>
        <taxon>Astrocoeniina</taxon>
        <taxon>Acroporidae</taxon>
        <taxon>Acropora</taxon>
    </lineage>
</organism>
<evidence type="ECO:0000256" key="5">
    <source>
        <dbReference type="ARBA" id="ARBA00022691"/>
    </source>
</evidence>
<dbReference type="GO" id="GO:0006370">
    <property type="term" value="P:7-methylguanosine mRNA capping"/>
    <property type="evidence" value="ECO:0007669"/>
    <property type="project" value="UniProtKB-UniRule"/>
</dbReference>
<evidence type="ECO:0000256" key="7">
    <source>
        <dbReference type="PROSITE-ProRule" id="PRU00946"/>
    </source>
</evidence>
<keyword evidence="4 7" id="KW-0808">Transferase</keyword>
<dbReference type="AlphaFoldDB" id="A0AAD9Q694"/>
<dbReference type="SUPFAM" id="SSF53335">
    <property type="entry name" value="S-adenosyl-L-methionine-dependent methyltransferases"/>
    <property type="match status" value="1"/>
</dbReference>
<sequence>MAPKKRRKHPQYHANFPPGMQGEIEALFNKRIVLKSREETWANLPKSSCMFQEEPFVLADMILMKDELNTKKSLLNDMDIVEWHSHTRRVHKAGLVVRHLREKLHVEMCTQAWAKFHEILHSFNLIPDDALHTGSFRSVHLCEAPGAFVACLNHLLKSEYHGLEWNWIASTLNPYYEGHDLRAMLDDDRFISETLSHWHFGSDGTGDLMSVANLEALQHDAAFVHLVTADGSINCANQPDEQESVVGQLIFCEAVTAINLLSKGGNFVFKMFTALEQQMICLLFLLTCLFQEIQVIKPGTSKSGNSEIYVVCLGFIGKEEIPKEIIEILRKEYGSKCPATGLFSLSSIPLTFLEKLRACETFFTRMQMEAIDNHIQQFHFMSEAERKAHRQLQKLVVNSFLEKFPLQPIKREYRIVPGVILDGTQSSTVRGPTNGVHFDESFNGHHQKGSYNQRQNNLHQEWIEKILEDGMFKLDSTQCSSLQGLSRSSNGISLIPLYHDEVVWLSRMETTKDASYIKLWKPQTAARLDGVLNSRFCTPLYVSKIREAQKQATILKKENSDKLEEILDKVSPPRIVLRSKGGQGKLKNLDNLVSFSDVVRNGNIGVLLNITKGLGYLMSYLQEQGAQFRSIHVTVSNESKKTLVYFNQEMLCELRDISENVKQLFGNSDLRRCQLVFADADKGDELSTEMEMLLLCVTALKLLDTGGMFVCHICETLTRFSVGILYMLHQLFEEITILKPVMSELSSPQRFLVCKRFKGKDSYQDYLSSVLDEHIHCKSLPIDVVESVPINLLQSEKFYHFVKCTNEQLAHLELRSIFQLERLFLYPELIPSSKDITNLKNELMDYIK</sequence>
<dbReference type="InterPro" id="IPR029063">
    <property type="entry name" value="SAM-dependent_MTases_sf"/>
</dbReference>
<dbReference type="InterPro" id="IPR002877">
    <property type="entry name" value="RNA_MeTrfase_FtsJ_dom"/>
</dbReference>
<feature type="binding site" evidence="7">
    <location>
        <position position="146"/>
    </location>
    <ligand>
        <name>S-adenosyl-L-methionine</name>
        <dbReference type="ChEBI" id="CHEBI:59789"/>
    </ligand>
</feature>
<dbReference type="PANTHER" id="PTHR16121:SF2">
    <property type="entry name" value="CAP-SPECIFIC MRNA (NUCLEOSIDE-2'-O-)-METHYLTRANSFERASE 2"/>
    <property type="match status" value="1"/>
</dbReference>
<reference evidence="9" key="2">
    <citation type="journal article" date="2023" name="Science">
        <title>Genomic signatures of disease resistance in endangered staghorn corals.</title>
        <authorList>
            <person name="Vollmer S.V."/>
            <person name="Selwyn J.D."/>
            <person name="Despard B.A."/>
            <person name="Roesel C.L."/>
        </authorList>
    </citation>
    <scope>NUCLEOTIDE SEQUENCE</scope>
    <source>
        <strain evidence="9">K2</strain>
    </source>
</reference>
<protein>
    <recommendedName>
        <fullName evidence="2">Cap-specific mRNA (nucleoside-2'-O-)-methyltransferase 2</fullName>
        <ecNumber evidence="1">2.1.1.296</ecNumber>
    </recommendedName>
</protein>
<feature type="binding site" evidence="7">
    <location>
        <position position="230"/>
    </location>
    <ligand>
        <name>S-adenosyl-L-methionine</name>
        <dbReference type="ChEBI" id="CHEBI:59789"/>
    </ligand>
</feature>
<evidence type="ECO:0000259" key="8">
    <source>
        <dbReference type="PROSITE" id="PS51614"/>
    </source>
</evidence>
<comment type="catalytic activity">
    <reaction evidence="6">
        <text>a 5'-end (N(7)-methyl 5'-triphosphoguanosine)-(2'-O-methyl-ribonucleoside)-(ribonucleotide) in mRNA + S-adenosyl-L-methionine = a 5'-end (N(7)-methyl 5'-triphosphoguanosine)-(2'-O-methyl-ribonucleoside)-(2'-O-methyl-ribonucleotide) in mRNA + S-adenosyl-L-homocysteine + H(+)</text>
        <dbReference type="Rhea" id="RHEA:67024"/>
        <dbReference type="Rhea" id="RHEA-COMP:17169"/>
        <dbReference type="Rhea" id="RHEA-COMP:17170"/>
        <dbReference type="ChEBI" id="CHEBI:15378"/>
        <dbReference type="ChEBI" id="CHEBI:57856"/>
        <dbReference type="ChEBI" id="CHEBI:59789"/>
        <dbReference type="ChEBI" id="CHEBI:167612"/>
        <dbReference type="ChEBI" id="CHEBI:167614"/>
        <dbReference type="EC" id="2.1.1.296"/>
    </reaction>
</comment>
<dbReference type="GO" id="GO:0003676">
    <property type="term" value="F:nucleic acid binding"/>
    <property type="evidence" value="ECO:0007669"/>
    <property type="project" value="UniProtKB-UniRule"/>
</dbReference>
<gene>
    <name evidence="9" type="ORF">P5673_022859</name>
</gene>
<evidence type="ECO:0000256" key="1">
    <source>
        <dbReference type="ARBA" id="ARBA00012770"/>
    </source>
</evidence>
<dbReference type="InterPro" id="IPR050851">
    <property type="entry name" value="mRNA_Cap_2O-Ribose_MeTrfase"/>
</dbReference>
<evidence type="ECO:0000256" key="3">
    <source>
        <dbReference type="ARBA" id="ARBA00022603"/>
    </source>
</evidence>
<dbReference type="GO" id="GO:0005737">
    <property type="term" value="C:cytoplasm"/>
    <property type="evidence" value="ECO:0007669"/>
    <property type="project" value="TreeGrafter"/>
</dbReference>
<dbReference type="PANTHER" id="PTHR16121">
    <property type="entry name" value="CAP-SPECIFIC MRNA (NUCLEOSIDE-2'-O-)-METHYLTRANSFERASE 1-RELATED"/>
    <property type="match status" value="1"/>
</dbReference>
<comment type="caution">
    <text evidence="9">The sequence shown here is derived from an EMBL/GenBank/DDBJ whole genome shotgun (WGS) entry which is preliminary data.</text>
</comment>
<dbReference type="Proteomes" id="UP001249851">
    <property type="component" value="Unassembled WGS sequence"/>
</dbReference>
<keyword evidence="5 7" id="KW-0949">S-adenosyl-L-methionine</keyword>
<dbReference type="GO" id="GO:0032259">
    <property type="term" value="P:methylation"/>
    <property type="evidence" value="ECO:0007669"/>
    <property type="project" value="UniProtKB-KW"/>
</dbReference>
<evidence type="ECO:0000256" key="6">
    <source>
        <dbReference type="ARBA" id="ARBA00049477"/>
    </source>
</evidence>
<dbReference type="GO" id="GO:0120550">
    <property type="term" value="F:methyltransferase cap2 activity"/>
    <property type="evidence" value="ECO:0007669"/>
    <property type="project" value="UniProtKB-EC"/>
</dbReference>
<evidence type="ECO:0000313" key="9">
    <source>
        <dbReference type="EMBL" id="KAK2555518.1"/>
    </source>
</evidence>
<proteinExistence type="predicted"/>
<evidence type="ECO:0000256" key="4">
    <source>
        <dbReference type="ARBA" id="ARBA00022679"/>
    </source>
</evidence>
<name>A0AAD9Q694_ACRCE</name>
<evidence type="ECO:0000256" key="2">
    <source>
        <dbReference type="ARBA" id="ARBA00021134"/>
    </source>
</evidence>
<feature type="domain" description="Adrift-type SAM-dependent 2'-O-MTase" evidence="8">
    <location>
        <begin position="107"/>
        <end position="317"/>
    </location>
</feature>
<dbReference type="PROSITE" id="PS51614">
    <property type="entry name" value="SAM_MT_ADRIFT"/>
    <property type="match status" value="1"/>
</dbReference>